<dbReference type="EMBL" id="CACRUK010000011">
    <property type="protein sequence ID" value="VYT87344.1"/>
    <property type="molecule type" value="Genomic_DNA"/>
</dbReference>
<dbReference type="AlphaFoldDB" id="A0A6N3A5P5"/>
<evidence type="ECO:0000313" key="1">
    <source>
        <dbReference type="EMBL" id="VYT87344.1"/>
    </source>
</evidence>
<organism evidence="1">
    <name type="scientific">Mediterraneibacter gnavus</name>
    <name type="common">Ruminococcus gnavus</name>
    <dbReference type="NCBI Taxonomy" id="33038"/>
    <lineage>
        <taxon>Bacteria</taxon>
        <taxon>Bacillati</taxon>
        <taxon>Bacillota</taxon>
        <taxon>Clostridia</taxon>
        <taxon>Lachnospirales</taxon>
        <taxon>Lachnospiraceae</taxon>
        <taxon>Mediterraneibacter</taxon>
    </lineage>
</organism>
<dbReference type="InterPro" id="IPR046900">
    <property type="entry name" value="ABC-3C_MC7"/>
</dbReference>
<gene>
    <name evidence="1" type="ORF">RGLFYP19_00923</name>
</gene>
<dbReference type="Pfam" id="PF20292">
    <property type="entry name" value="MC7"/>
    <property type="match status" value="1"/>
</dbReference>
<accession>A0A6N3A5P5</accession>
<reference evidence="1" key="1">
    <citation type="submission" date="2019-11" db="EMBL/GenBank/DDBJ databases">
        <authorList>
            <person name="Feng L."/>
        </authorList>
    </citation>
    <scope>NUCLEOTIDE SEQUENCE</scope>
    <source>
        <strain evidence="1">RgnavusLFYP19</strain>
    </source>
</reference>
<protein>
    <submittedName>
        <fullName evidence="1">Uncharacterized protein</fullName>
    </submittedName>
</protein>
<sequence>MKMPSKVTPYKESIIAKFPVILTILEKEDLSPTELYGKVRKSKIKDITEFVEVLECLYAMNKIELRKEVLHYVG</sequence>
<name>A0A6N3A5P5_MEDGN</name>
<dbReference type="RefSeq" id="WP_156728982.1">
    <property type="nucleotide sequence ID" value="NZ_CACRUK010000011.1"/>
</dbReference>
<proteinExistence type="predicted"/>